<evidence type="ECO:0000313" key="2">
    <source>
        <dbReference type="Proteomes" id="UP001597452"/>
    </source>
</evidence>
<dbReference type="RefSeq" id="WP_054751741.1">
    <property type="nucleotide sequence ID" value="NZ_JBHUMZ010000021.1"/>
</dbReference>
<accession>A0ABW5QB49</accession>
<dbReference type="EMBL" id="JBHUMZ010000021">
    <property type="protein sequence ID" value="MFD2639002.1"/>
    <property type="molecule type" value="Genomic_DNA"/>
</dbReference>
<gene>
    <name evidence="1" type="ORF">ACFSW4_09025</name>
</gene>
<protein>
    <submittedName>
        <fullName evidence="1">DUF6470 family protein</fullName>
    </submittedName>
</protein>
<sequence length="197" mass="22182">MNLPKLNITQQSAMIGMNKTPGQLSIRQPHAELHISQPPANLKIHRRPSKLTIDQSQAFKELNMVGPVEAIKEAAQEGKQKAAEGVSRIANEGDQLMRIEKGANGVIAQISENNSFNDYQPIQMKWIPSNFAVKFDYDPGDVQIEANANKPIINATPHQPEIDYQQSKLDIYLQQDNQIDINFDNLTYKNLGFEMEI</sequence>
<keyword evidence="2" id="KW-1185">Reference proteome</keyword>
<dbReference type="Pfam" id="PF20074">
    <property type="entry name" value="DUF6470"/>
    <property type="match status" value="1"/>
</dbReference>
<name>A0ABW5QB49_9BACI</name>
<comment type="caution">
    <text evidence="1">The sequence shown here is derived from an EMBL/GenBank/DDBJ whole genome shotgun (WGS) entry which is preliminary data.</text>
</comment>
<reference evidence="2" key="1">
    <citation type="journal article" date="2019" name="Int. J. Syst. Evol. Microbiol.">
        <title>The Global Catalogue of Microorganisms (GCM) 10K type strain sequencing project: providing services to taxonomists for standard genome sequencing and annotation.</title>
        <authorList>
            <consortium name="The Broad Institute Genomics Platform"/>
            <consortium name="The Broad Institute Genome Sequencing Center for Infectious Disease"/>
            <person name="Wu L."/>
            <person name="Ma J."/>
        </authorList>
    </citation>
    <scope>NUCLEOTIDE SEQUENCE [LARGE SCALE GENOMIC DNA]</scope>
    <source>
        <strain evidence="2">TISTR 1571</strain>
    </source>
</reference>
<dbReference type="InterPro" id="IPR045527">
    <property type="entry name" value="DUF6470"/>
</dbReference>
<proteinExistence type="predicted"/>
<dbReference type="Proteomes" id="UP001597452">
    <property type="component" value="Unassembled WGS sequence"/>
</dbReference>
<organism evidence="1 2">
    <name type="scientific">Piscibacillus salipiscarius</name>
    <dbReference type="NCBI Taxonomy" id="299480"/>
    <lineage>
        <taxon>Bacteria</taxon>
        <taxon>Bacillati</taxon>
        <taxon>Bacillota</taxon>
        <taxon>Bacilli</taxon>
        <taxon>Bacillales</taxon>
        <taxon>Bacillaceae</taxon>
        <taxon>Piscibacillus</taxon>
    </lineage>
</organism>
<evidence type="ECO:0000313" key="1">
    <source>
        <dbReference type="EMBL" id="MFD2639002.1"/>
    </source>
</evidence>